<feature type="domain" description="Small ribosomal subunit protein uS10" evidence="3">
    <location>
        <begin position="28"/>
        <end position="123"/>
    </location>
</feature>
<dbReference type="Proteomes" id="UP000835052">
    <property type="component" value="Unassembled WGS sequence"/>
</dbReference>
<evidence type="ECO:0000256" key="2">
    <source>
        <dbReference type="ARBA" id="ARBA00023274"/>
    </source>
</evidence>
<name>A0A8S1HED0_9PELO</name>
<proteinExistence type="predicted"/>
<keyword evidence="1" id="KW-0689">Ribosomal protein</keyword>
<dbReference type="AlphaFoldDB" id="A0A8S1HED0"/>
<organism evidence="4 5">
    <name type="scientific">Caenorhabditis auriculariae</name>
    <dbReference type="NCBI Taxonomy" id="2777116"/>
    <lineage>
        <taxon>Eukaryota</taxon>
        <taxon>Metazoa</taxon>
        <taxon>Ecdysozoa</taxon>
        <taxon>Nematoda</taxon>
        <taxon>Chromadorea</taxon>
        <taxon>Rhabditida</taxon>
        <taxon>Rhabditina</taxon>
        <taxon>Rhabditomorpha</taxon>
        <taxon>Rhabditoidea</taxon>
        <taxon>Rhabditidae</taxon>
        <taxon>Peloderinae</taxon>
        <taxon>Caenorhabditis</taxon>
    </lineage>
</organism>
<dbReference type="SMART" id="SM01403">
    <property type="entry name" value="Ribosomal_S10"/>
    <property type="match status" value="1"/>
</dbReference>
<dbReference type="InterPro" id="IPR027487">
    <property type="entry name" value="Ribosomal_mL48"/>
</dbReference>
<evidence type="ECO:0000313" key="4">
    <source>
        <dbReference type="EMBL" id="CAD6191650.1"/>
    </source>
</evidence>
<evidence type="ECO:0000313" key="5">
    <source>
        <dbReference type="Proteomes" id="UP000835052"/>
    </source>
</evidence>
<gene>
    <name evidence="4" type="ORF">CAUJ_LOCUS7569</name>
</gene>
<dbReference type="SUPFAM" id="SSF54999">
    <property type="entry name" value="Ribosomal protein S10"/>
    <property type="match status" value="1"/>
</dbReference>
<dbReference type="PANTHER" id="PTHR13473:SF0">
    <property type="entry name" value="LARGE RIBOSOMAL SUBUNIT PROTEIN ML48"/>
    <property type="match status" value="1"/>
</dbReference>
<dbReference type="GO" id="GO:0005761">
    <property type="term" value="C:mitochondrial ribosome"/>
    <property type="evidence" value="ECO:0007669"/>
    <property type="project" value="InterPro"/>
</dbReference>
<dbReference type="InterPro" id="IPR027486">
    <property type="entry name" value="Ribosomal_uS10_dom"/>
</dbReference>
<dbReference type="GO" id="GO:1990904">
    <property type="term" value="C:ribonucleoprotein complex"/>
    <property type="evidence" value="ECO:0007669"/>
    <property type="project" value="UniProtKB-KW"/>
</dbReference>
<sequence>MAGEKDPTLLYEPKFVDTREFPEYPTINVRVQGFDFVPLEKFQAFIDRTARRFNFEVVDSYAVASQTHRALTYKPHSTVVEAEMDFAVYDRVVRLRAVPAPRLALFTQLLHTHLPVGVTLTVKEHEKADEDYRYIPDGLLKQKQEELKALDDPNVRRNLGWE</sequence>
<dbReference type="EMBL" id="CAJGYM010000022">
    <property type="protein sequence ID" value="CAD6191650.1"/>
    <property type="molecule type" value="Genomic_DNA"/>
</dbReference>
<evidence type="ECO:0000259" key="3">
    <source>
        <dbReference type="SMART" id="SM01403"/>
    </source>
</evidence>
<protein>
    <recommendedName>
        <fullName evidence="3">Small ribosomal subunit protein uS10 domain-containing protein</fullName>
    </recommendedName>
</protein>
<reference evidence="4" key="1">
    <citation type="submission" date="2020-10" db="EMBL/GenBank/DDBJ databases">
        <authorList>
            <person name="Kikuchi T."/>
        </authorList>
    </citation>
    <scope>NUCLEOTIDE SEQUENCE</scope>
    <source>
        <strain evidence="4">NKZ352</strain>
    </source>
</reference>
<dbReference type="Pfam" id="PF00338">
    <property type="entry name" value="Ribosomal_S10"/>
    <property type="match status" value="1"/>
</dbReference>
<evidence type="ECO:0000256" key="1">
    <source>
        <dbReference type="ARBA" id="ARBA00022980"/>
    </source>
</evidence>
<keyword evidence="5" id="KW-1185">Reference proteome</keyword>
<accession>A0A8S1HED0</accession>
<dbReference type="PANTHER" id="PTHR13473">
    <property type="entry name" value="MITOCHONDRIAL RIBOSOMAL PROTEIN L48"/>
    <property type="match status" value="1"/>
</dbReference>
<dbReference type="OrthoDB" id="5984298at2759"/>
<dbReference type="InterPro" id="IPR036838">
    <property type="entry name" value="Ribosomal_uS10_dom_sf"/>
</dbReference>
<keyword evidence="2" id="KW-0687">Ribonucleoprotein</keyword>
<comment type="caution">
    <text evidence="4">The sequence shown here is derived from an EMBL/GenBank/DDBJ whole genome shotgun (WGS) entry which is preliminary data.</text>
</comment>